<dbReference type="EnsemblMetazoa" id="PPA35308.1">
    <property type="protein sequence ID" value="PPA35308.1"/>
    <property type="gene ID" value="WBGene00273677"/>
</dbReference>
<evidence type="ECO:0000313" key="1">
    <source>
        <dbReference type="EnsemblMetazoa" id="PPA35308.1"/>
    </source>
</evidence>
<dbReference type="AlphaFoldDB" id="A0A2A6B929"/>
<dbReference type="Proteomes" id="UP000005239">
    <property type="component" value="Unassembled WGS sequence"/>
</dbReference>
<protein>
    <submittedName>
        <fullName evidence="1">Uncharacterized protein</fullName>
    </submittedName>
</protein>
<accession>A0A2A6B929</accession>
<accession>A0A8R1UPB2</accession>
<gene>
    <name evidence="1" type="primary">WBGene00273677</name>
</gene>
<sequence length="132" mass="14591">HRLHSGSFLLLSFLSAPSCSSSAVTLLQNGSLQKIKDHHPLYCSNESPRRFSLISDLTSDAPSPQRAARRTASWRTSRTTARIRRRSSYLLCSFSAAGGEKDGELADVSDNCKNSKKIILLIVSQSSLWPRK</sequence>
<reference evidence="1" key="2">
    <citation type="submission" date="2022-06" db="UniProtKB">
        <authorList>
            <consortium name="EnsemblMetazoa"/>
        </authorList>
    </citation>
    <scope>IDENTIFICATION</scope>
    <source>
        <strain evidence="1">PS312</strain>
    </source>
</reference>
<reference evidence="2" key="1">
    <citation type="journal article" date="2008" name="Nat. Genet.">
        <title>The Pristionchus pacificus genome provides a unique perspective on nematode lifestyle and parasitism.</title>
        <authorList>
            <person name="Dieterich C."/>
            <person name="Clifton S.W."/>
            <person name="Schuster L.N."/>
            <person name="Chinwalla A."/>
            <person name="Delehaunty K."/>
            <person name="Dinkelacker I."/>
            <person name="Fulton L."/>
            <person name="Fulton R."/>
            <person name="Godfrey J."/>
            <person name="Minx P."/>
            <person name="Mitreva M."/>
            <person name="Roeseler W."/>
            <person name="Tian H."/>
            <person name="Witte H."/>
            <person name="Yang S.P."/>
            <person name="Wilson R.K."/>
            <person name="Sommer R.J."/>
        </authorList>
    </citation>
    <scope>NUCLEOTIDE SEQUENCE [LARGE SCALE GENOMIC DNA]</scope>
    <source>
        <strain evidence="2">PS312</strain>
    </source>
</reference>
<evidence type="ECO:0000313" key="2">
    <source>
        <dbReference type="Proteomes" id="UP000005239"/>
    </source>
</evidence>
<proteinExistence type="predicted"/>
<organism evidence="1 2">
    <name type="scientific">Pristionchus pacificus</name>
    <name type="common">Parasitic nematode worm</name>
    <dbReference type="NCBI Taxonomy" id="54126"/>
    <lineage>
        <taxon>Eukaryota</taxon>
        <taxon>Metazoa</taxon>
        <taxon>Ecdysozoa</taxon>
        <taxon>Nematoda</taxon>
        <taxon>Chromadorea</taxon>
        <taxon>Rhabditida</taxon>
        <taxon>Rhabditina</taxon>
        <taxon>Diplogasteromorpha</taxon>
        <taxon>Diplogasteroidea</taxon>
        <taxon>Neodiplogasteridae</taxon>
        <taxon>Pristionchus</taxon>
    </lineage>
</organism>
<name>A0A2A6B929_PRIPA</name>
<keyword evidence="2" id="KW-1185">Reference proteome</keyword>